<dbReference type="PANTHER" id="PTHR38111:SF11">
    <property type="entry name" value="TRANSCRIPTION FACTOR DOMAIN-CONTAINING PROTEIN-RELATED"/>
    <property type="match status" value="1"/>
</dbReference>
<dbReference type="SMART" id="SM00066">
    <property type="entry name" value="GAL4"/>
    <property type="match status" value="1"/>
</dbReference>
<dbReference type="CDD" id="cd00067">
    <property type="entry name" value="GAL4"/>
    <property type="match status" value="1"/>
</dbReference>
<evidence type="ECO:0000256" key="3">
    <source>
        <dbReference type="ARBA" id="ARBA00023163"/>
    </source>
</evidence>
<evidence type="ECO:0000313" key="7">
    <source>
        <dbReference type="Proteomes" id="UP001149079"/>
    </source>
</evidence>
<evidence type="ECO:0000259" key="5">
    <source>
        <dbReference type="PROSITE" id="PS50048"/>
    </source>
</evidence>
<feature type="domain" description="Zn(2)-C6 fungal-type" evidence="5">
    <location>
        <begin position="9"/>
        <end position="38"/>
    </location>
</feature>
<evidence type="ECO:0000313" key="6">
    <source>
        <dbReference type="EMBL" id="KAJ5129600.1"/>
    </source>
</evidence>
<keyword evidence="2" id="KW-0238">DNA-binding</keyword>
<dbReference type="Pfam" id="PF00172">
    <property type="entry name" value="Zn_clus"/>
    <property type="match status" value="1"/>
</dbReference>
<dbReference type="PANTHER" id="PTHR38111">
    <property type="entry name" value="ZN(2)-C6 FUNGAL-TYPE DOMAIN-CONTAINING PROTEIN-RELATED"/>
    <property type="match status" value="1"/>
</dbReference>
<dbReference type="EMBL" id="JAPQKL010000005">
    <property type="protein sequence ID" value="KAJ5129600.1"/>
    <property type="molecule type" value="Genomic_DNA"/>
</dbReference>
<dbReference type="InterPro" id="IPR053178">
    <property type="entry name" value="Osmoadaptation_assoc"/>
</dbReference>
<keyword evidence="4" id="KW-0539">Nucleus</keyword>
<organism evidence="6 7">
    <name type="scientific">Penicillium bovifimosum</name>
    <dbReference type="NCBI Taxonomy" id="126998"/>
    <lineage>
        <taxon>Eukaryota</taxon>
        <taxon>Fungi</taxon>
        <taxon>Dikarya</taxon>
        <taxon>Ascomycota</taxon>
        <taxon>Pezizomycotina</taxon>
        <taxon>Eurotiomycetes</taxon>
        <taxon>Eurotiomycetidae</taxon>
        <taxon>Eurotiales</taxon>
        <taxon>Aspergillaceae</taxon>
        <taxon>Penicillium</taxon>
    </lineage>
</organism>
<keyword evidence="1" id="KW-0805">Transcription regulation</keyword>
<keyword evidence="3" id="KW-0804">Transcription</keyword>
<comment type="caution">
    <text evidence="6">The sequence shown here is derived from an EMBL/GenBank/DDBJ whole genome shotgun (WGS) entry which is preliminary data.</text>
</comment>
<dbReference type="Proteomes" id="UP001149079">
    <property type="component" value="Unassembled WGS sequence"/>
</dbReference>
<evidence type="ECO:0000256" key="2">
    <source>
        <dbReference type="ARBA" id="ARBA00023125"/>
    </source>
</evidence>
<proteinExistence type="predicted"/>
<evidence type="ECO:0000256" key="4">
    <source>
        <dbReference type="ARBA" id="ARBA00023242"/>
    </source>
</evidence>
<dbReference type="OrthoDB" id="4314040at2759"/>
<dbReference type="PROSITE" id="PS00463">
    <property type="entry name" value="ZN2_CY6_FUNGAL_1"/>
    <property type="match status" value="1"/>
</dbReference>
<dbReference type="InterPro" id="IPR001138">
    <property type="entry name" value="Zn2Cys6_DnaBD"/>
</dbReference>
<reference evidence="6" key="2">
    <citation type="journal article" date="2023" name="IMA Fungus">
        <title>Comparative genomic study of the Penicillium genus elucidates a diverse pangenome and 15 lateral gene transfer events.</title>
        <authorList>
            <person name="Petersen C."/>
            <person name="Sorensen T."/>
            <person name="Nielsen M.R."/>
            <person name="Sondergaard T.E."/>
            <person name="Sorensen J.L."/>
            <person name="Fitzpatrick D.A."/>
            <person name="Frisvad J.C."/>
            <person name="Nielsen K.L."/>
        </authorList>
    </citation>
    <scope>NUCLEOTIDE SEQUENCE</scope>
    <source>
        <strain evidence="6">IBT 22155</strain>
    </source>
</reference>
<accession>A0A9W9GT34</accession>
<dbReference type="PROSITE" id="PS50048">
    <property type="entry name" value="ZN2_CY6_FUNGAL_2"/>
    <property type="match status" value="1"/>
</dbReference>
<sequence length="465" mass="51670">MPGVPSGRACDACRKQKKKCDEKQPACGRCLRLKVNCVGSGQQRYMFKQERLSPKSHRSGQSTLVLRPTSNKRELPALNIPRACPATYITLLTNSFVGIIKRSTDLRFNLWWSFGIFLEEVPRRLGSNEALDRAVDAVTTAHADFCTHRQASVQALSKYSHALTTLRLYLDDPLQASASDTLCAVMILLVCQTFISNDGQTISGHAQGAANILHARKNFGPRDDFERKLFLSLRGSVLFEGLYNDAIDLSAEEWEALVDNDYDQNLPEGQILRCLARAPVLLKRGRGAIRDGQDLTSLAEETRPIYERCKTILAELKARTVEHESSALSTVQGTFMARILRAHYLRTYGIGLAITAFFNCMCQALDPNDITCVTESRYLVEEILLHAQVSNIYRPVGAGYILMCLSAAWAVTADPQLRSMVEATFTDYQGDFVSHSGVNISQELELASQKLWLGSNARLRSGLSP</sequence>
<dbReference type="InterPro" id="IPR036864">
    <property type="entry name" value="Zn2-C6_fun-type_DNA-bd_sf"/>
</dbReference>
<reference evidence="6" key="1">
    <citation type="submission" date="2022-11" db="EMBL/GenBank/DDBJ databases">
        <authorList>
            <person name="Petersen C."/>
        </authorList>
    </citation>
    <scope>NUCLEOTIDE SEQUENCE</scope>
    <source>
        <strain evidence="6">IBT 22155</strain>
    </source>
</reference>
<dbReference type="GO" id="GO:0003677">
    <property type="term" value="F:DNA binding"/>
    <property type="evidence" value="ECO:0007669"/>
    <property type="project" value="UniProtKB-KW"/>
</dbReference>
<protein>
    <recommendedName>
        <fullName evidence="5">Zn(2)-C6 fungal-type domain-containing protein</fullName>
    </recommendedName>
</protein>
<dbReference type="GO" id="GO:0008270">
    <property type="term" value="F:zinc ion binding"/>
    <property type="evidence" value="ECO:0007669"/>
    <property type="project" value="InterPro"/>
</dbReference>
<dbReference type="RefSeq" id="XP_056519979.1">
    <property type="nucleotide sequence ID" value="XM_056666383.1"/>
</dbReference>
<evidence type="ECO:0000256" key="1">
    <source>
        <dbReference type="ARBA" id="ARBA00023015"/>
    </source>
</evidence>
<dbReference type="GO" id="GO:0000981">
    <property type="term" value="F:DNA-binding transcription factor activity, RNA polymerase II-specific"/>
    <property type="evidence" value="ECO:0007669"/>
    <property type="project" value="InterPro"/>
</dbReference>
<gene>
    <name evidence="6" type="ORF">N7515_005639</name>
</gene>
<dbReference type="GeneID" id="81405553"/>
<keyword evidence="7" id="KW-1185">Reference proteome</keyword>
<name>A0A9W9GT34_9EURO</name>
<dbReference type="AlphaFoldDB" id="A0A9W9GT34"/>
<dbReference type="Gene3D" id="4.10.240.10">
    <property type="entry name" value="Zn(2)-C6 fungal-type DNA-binding domain"/>
    <property type="match status" value="1"/>
</dbReference>
<dbReference type="SUPFAM" id="SSF57701">
    <property type="entry name" value="Zn2/Cys6 DNA-binding domain"/>
    <property type="match status" value="1"/>
</dbReference>